<dbReference type="CDD" id="cd04301">
    <property type="entry name" value="NAT_SF"/>
    <property type="match status" value="1"/>
</dbReference>
<evidence type="ECO:0000259" key="1">
    <source>
        <dbReference type="PROSITE" id="PS51186"/>
    </source>
</evidence>
<dbReference type="EMBL" id="JAEKJW010000003">
    <property type="protein sequence ID" value="MBN8197927.1"/>
    <property type="molecule type" value="Genomic_DNA"/>
</dbReference>
<feature type="domain" description="N-acetyltransferase" evidence="1">
    <location>
        <begin position="21"/>
        <end position="171"/>
    </location>
</feature>
<keyword evidence="2" id="KW-0808">Transferase</keyword>
<sequence>MSNRSATLASQRLYYSPVKVADIGDLFVFLGDAAAMRFTHCDQSLEDCQTRVLAFEARRNQDGFAPWVVRHRETDRIIGWGGLYIDPFDPDWGPEIGYFLHPDHHGRGFGRELAQTAIAFARARTSCRMLGAFAHPDNYPSAKLLSRLGFVQIGFVASMNRNRFRLMIDRA</sequence>
<dbReference type="SUPFAM" id="SSF55729">
    <property type="entry name" value="Acyl-CoA N-acyltransferases (Nat)"/>
    <property type="match status" value="1"/>
</dbReference>
<accession>A0A8I1M9U1</accession>
<evidence type="ECO:0000313" key="2">
    <source>
        <dbReference type="EMBL" id="MBN8197927.1"/>
    </source>
</evidence>
<dbReference type="GO" id="GO:0016747">
    <property type="term" value="F:acyltransferase activity, transferring groups other than amino-acyl groups"/>
    <property type="evidence" value="ECO:0007669"/>
    <property type="project" value="InterPro"/>
</dbReference>
<reference evidence="2" key="1">
    <citation type="submission" date="2020-12" db="EMBL/GenBank/DDBJ databases">
        <title>Oil enriched cultivation method for isolating marine PHA-producing bacteria.</title>
        <authorList>
            <person name="Zheng W."/>
            <person name="Yu S."/>
            <person name="Huang Y."/>
        </authorList>
    </citation>
    <scope>NUCLEOTIDE SEQUENCE</scope>
    <source>
        <strain evidence="2">SY-2-3</strain>
    </source>
</reference>
<dbReference type="InterPro" id="IPR000182">
    <property type="entry name" value="GNAT_dom"/>
</dbReference>
<dbReference type="InterPro" id="IPR016181">
    <property type="entry name" value="Acyl_CoA_acyltransferase"/>
</dbReference>
<comment type="caution">
    <text evidence="2">The sequence shown here is derived from an EMBL/GenBank/DDBJ whole genome shotgun (WGS) entry which is preliminary data.</text>
</comment>
<proteinExistence type="predicted"/>
<dbReference type="PANTHER" id="PTHR43792">
    <property type="entry name" value="GNAT FAMILY, PUTATIVE (AFU_ORTHOLOGUE AFUA_3G00765)-RELATED-RELATED"/>
    <property type="match status" value="1"/>
</dbReference>
<name>A0A8I1M9U1_9PROT</name>
<organism evidence="2 3">
    <name type="scientific">Thalassospira povalilytica</name>
    <dbReference type="NCBI Taxonomy" id="732237"/>
    <lineage>
        <taxon>Bacteria</taxon>
        <taxon>Pseudomonadati</taxon>
        <taxon>Pseudomonadota</taxon>
        <taxon>Alphaproteobacteria</taxon>
        <taxon>Rhodospirillales</taxon>
        <taxon>Thalassospiraceae</taxon>
        <taxon>Thalassospira</taxon>
    </lineage>
</organism>
<dbReference type="Pfam" id="PF13302">
    <property type="entry name" value="Acetyltransf_3"/>
    <property type="match status" value="1"/>
</dbReference>
<dbReference type="Gene3D" id="3.40.630.30">
    <property type="match status" value="1"/>
</dbReference>
<dbReference type="PROSITE" id="PS51186">
    <property type="entry name" value="GNAT"/>
    <property type="match status" value="1"/>
</dbReference>
<evidence type="ECO:0000313" key="3">
    <source>
        <dbReference type="Proteomes" id="UP000664405"/>
    </source>
</evidence>
<dbReference type="RefSeq" id="WP_206927989.1">
    <property type="nucleotide sequence ID" value="NZ_JAEKJW010000003.1"/>
</dbReference>
<dbReference type="InterPro" id="IPR051531">
    <property type="entry name" value="N-acetyltransferase"/>
</dbReference>
<dbReference type="Proteomes" id="UP000664405">
    <property type="component" value="Unassembled WGS sequence"/>
</dbReference>
<dbReference type="AlphaFoldDB" id="A0A8I1M9U1"/>
<dbReference type="PANTHER" id="PTHR43792:SF16">
    <property type="entry name" value="N-ACETYLTRANSFERASE DOMAIN-CONTAINING PROTEIN"/>
    <property type="match status" value="1"/>
</dbReference>
<protein>
    <submittedName>
        <fullName evidence="2">GNAT family N-acetyltransferase</fullName>
    </submittedName>
</protein>
<gene>
    <name evidence="2" type="ORF">JF547_15780</name>
</gene>